<reference evidence="4" key="1">
    <citation type="submission" date="2022-01" db="EMBL/GenBank/DDBJ databases">
        <title>Pseudomonas sp. nov. isolated from Antarctic regolith.</title>
        <authorList>
            <person name="Novakova D."/>
            <person name="Sedlar K."/>
        </authorList>
    </citation>
    <scope>NUCLEOTIDE SEQUENCE</scope>
    <source>
        <strain evidence="4">P2647</strain>
    </source>
</reference>
<keyword evidence="2 3" id="KW-1133">Transmembrane helix</keyword>
<evidence type="ECO:0000313" key="5">
    <source>
        <dbReference type="Proteomes" id="UP001162905"/>
    </source>
</evidence>
<evidence type="ECO:0000256" key="2">
    <source>
        <dbReference type="ARBA" id="ARBA00022989"/>
    </source>
</evidence>
<feature type="transmembrane region" description="Helical" evidence="3">
    <location>
        <begin position="333"/>
        <end position="355"/>
    </location>
</feature>
<dbReference type="InterPro" id="IPR034804">
    <property type="entry name" value="SQR/QFR_C/D"/>
</dbReference>
<feature type="transmembrane region" description="Helical" evidence="3">
    <location>
        <begin position="244"/>
        <end position="268"/>
    </location>
</feature>
<dbReference type="Gene3D" id="1.20.1300.10">
    <property type="entry name" value="Fumarate reductase/succinate dehydrogenase, transmembrane subunit"/>
    <property type="match status" value="1"/>
</dbReference>
<keyword evidence="5" id="KW-1185">Reference proteome</keyword>
<keyword evidence="3" id="KW-0472">Membrane</keyword>
<gene>
    <name evidence="4" type="ORF">L4G47_11185</name>
</gene>
<feature type="transmembrane region" description="Helical" evidence="3">
    <location>
        <begin position="59"/>
        <end position="84"/>
    </location>
</feature>
<keyword evidence="1 3" id="KW-0812">Transmembrane</keyword>
<name>A0ABS9I4R8_9PSED</name>
<accession>A0ABS9I4R8</accession>
<feature type="transmembrane region" description="Helical" evidence="3">
    <location>
        <begin position="211"/>
        <end position="232"/>
    </location>
</feature>
<proteinExistence type="predicted"/>
<organism evidence="4 5">
    <name type="scientific">Pseudomonas petrae</name>
    <dbReference type="NCBI Taxonomy" id="2912190"/>
    <lineage>
        <taxon>Bacteria</taxon>
        <taxon>Pseudomonadati</taxon>
        <taxon>Pseudomonadota</taxon>
        <taxon>Gammaproteobacteria</taxon>
        <taxon>Pseudomonadales</taxon>
        <taxon>Pseudomonadaceae</taxon>
        <taxon>Pseudomonas</taxon>
    </lineage>
</organism>
<dbReference type="SUPFAM" id="SSF81343">
    <property type="entry name" value="Fumarate reductase respiratory complex transmembrane subunits"/>
    <property type="match status" value="1"/>
</dbReference>
<evidence type="ECO:0000313" key="4">
    <source>
        <dbReference type="EMBL" id="MCF7542788.1"/>
    </source>
</evidence>
<dbReference type="EMBL" id="JAKJXH010000009">
    <property type="protein sequence ID" value="MCF7542788.1"/>
    <property type="molecule type" value="Genomic_DNA"/>
</dbReference>
<feature type="transmembrane region" description="Helical" evidence="3">
    <location>
        <begin position="132"/>
        <end position="154"/>
    </location>
</feature>
<comment type="caution">
    <text evidence="4">The sequence shown here is derived from an EMBL/GenBank/DDBJ whole genome shotgun (WGS) entry which is preliminary data.</text>
</comment>
<feature type="transmembrane region" description="Helical" evidence="3">
    <location>
        <begin position="104"/>
        <end position="126"/>
    </location>
</feature>
<dbReference type="RefSeq" id="WP_237252099.1">
    <property type="nucleotide sequence ID" value="NZ_JAKJXE010000002.1"/>
</dbReference>
<evidence type="ECO:0000256" key="3">
    <source>
        <dbReference type="SAM" id="Phobius"/>
    </source>
</evidence>
<evidence type="ECO:0000256" key="1">
    <source>
        <dbReference type="ARBA" id="ARBA00022692"/>
    </source>
</evidence>
<sequence>MQSSSNPESIHTGNGLLSESDATLAVWIPAVMAAGYPWLLDAFHWAVAPSGAAVSSGDISVGAFALASLILILAFAMPLLSLTIAGRPQHSSTTTAANIRARRFALLTVAAPTIYVFFGVLSYMAGSKVPDTWIWTPAWLLFGFLASRNTAAVIRPPARGSARLRVAHGVSGALAALYVLFHIFNHLFGLISPEAHAAVMDIGRTVYRAKLVEPLLVTVMLFQIFTGLRLVWTWSETSVDRYRMFQIASGVFMSIFILGHMNSVFFYARTWLDIPTDWSFATGAPTGLIHDAWNIRLLPHYALGVFFVLAHLASGLRVVMLTHGVKPVAANRLWWVAVCLSAFISAAIMCGMTGMRLV</sequence>
<feature type="transmembrane region" description="Helical" evidence="3">
    <location>
        <begin position="166"/>
        <end position="191"/>
    </location>
</feature>
<feature type="transmembrane region" description="Helical" evidence="3">
    <location>
        <begin position="21"/>
        <end position="39"/>
    </location>
</feature>
<dbReference type="Proteomes" id="UP001162905">
    <property type="component" value="Unassembled WGS sequence"/>
</dbReference>
<protein>
    <submittedName>
        <fullName evidence="4">Uncharacterized protein</fullName>
    </submittedName>
</protein>
<feature type="transmembrane region" description="Helical" evidence="3">
    <location>
        <begin position="301"/>
        <end position="321"/>
    </location>
</feature>